<sequence length="132" mass="14717">MVCPYATIAAIYSCVLVANRDECYTAARRQPATAKANKYHVSRYFKDFVLNSRKAMLLTSSLAKSGLACNHRLKMFCLGLETVTPIITATDDVATDKARTKRAITCEWDEATRSPFAANRPETDMPRILAHI</sequence>
<gene>
    <name evidence="1" type="ORF">CYNAS_LOCUS4542</name>
</gene>
<name>A0AA36DRQ5_CYLNA</name>
<dbReference type="Proteomes" id="UP001176961">
    <property type="component" value="Unassembled WGS sequence"/>
</dbReference>
<organism evidence="1 2">
    <name type="scientific">Cylicocyclus nassatus</name>
    <name type="common">Nematode worm</name>
    <dbReference type="NCBI Taxonomy" id="53992"/>
    <lineage>
        <taxon>Eukaryota</taxon>
        <taxon>Metazoa</taxon>
        <taxon>Ecdysozoa</taxon>
        <taxon>Nematoda</taxon>
        <taxon>Chromadorea</taxon>
        <taxon>Rhabditida</taxon>
        <taxon>Rhabditina</taxon>
        <taxon>Rhabditomorpha</taxon>
        <taxon>Strongyloidea</taxon>
        <taxon>Strongylidae</taxon>
        <taxon>Cylicocyclus</taxon>
    </lineage>
</organism>
<protein>
    <submittedName>
        <fullName evidence="1">Uncharacterized protein</fullName>
    </submittedName>
</protein>
<evidence type="ECO:0000313" key="2">
    <source>
        <dbReference type="Proteomes" id="UP001176961"/>
    </source>
</evidence>
<proteinExistence type="predicted"/>
<keyword evidence="2" id="KW-1185">Reference proteome</keyword>
<dbReference type="EMBL" id="CATQJL010000112">
    <property type="protein sequence ID" value="CAJ0592559.1"/>
    <property type="molecule type" value="Genomic_DNA"/>
</dbReference>
<reference evidence="1" key="1">
    <citation type="submission" date="2023-07" db="EMBL/GenBank/DDBJ databases">
        <authorList>
            <consortium name="CYATHOMIX"/>
        </authorList>
    </citation>
    <scope>NUCLEOTIDE SEQUENCE</scope>
    <source>
        <strain evidence="1">N/A</strain>
    </source>
</reference>
<evidence type="ECO:0000313" key="1">
    <source>
        <dbReference type="EMBL" id="CAJ0592559.1"/>
    </source>
</evidence>
<dbReference type="AlphaFoldDB" id="A0AA36DRQ5"/>
<accession>A0AA36DRQ5</accession>
<comment type="caution">
    <text evidence="1">The sequence shown here is derived from an EMBL/GenBank/DDBJ whole genome shotgun (WGS) entry which is preliminary data.</text>
</comment>